<protein>
    <submittedName>
        <fullName evidence="1">Class I SAM-dependent methyltransferase</fullName>
    </submittedName>
</protein>
<comment type="caution">
    <text evidence="1">The sequence shown here is derived from an EMBL/GenBank/DDBJ whole genome shotgun (WGS) entry which is preliminary data.</text>
</comment>
<dbReference type="GO" id="GO:0032259">
    <property type="term" value="P:methylation"/>
    <property type="evidence" value="ECO:0007669"/>
    <property type="project" value="UniProtKB-KW"/>
</dbReference>
<keyword evidence="1" id="KW-0489">Methyltransferase</keyword>
<dbReference type="SUPFAM" id="SSF53335">
    <property type="entry name" value="S-adenosyl-L-methionine-dependent methyltransferases"/>
    <property type="match status" value="1"/>
</dbReference>
<name>A0ABT5SBP6_9FLAO</name>
<proteinExistence type="predicted"/>
<dbReference type="Proteomes" id="UP001151478">
    <property type="component" value="Unassembled WGS sequence"/>
</dbReference>
<dbReference type="Pfam" id="PF13489">
    <property type="entry name" value="Methyltransf_23"/>
    <property type="match status" value="1"/>
</dbReference>
<dbReference type="EMBL" id="JAOSLC020000003">
    <property type="protein sequence ID" value="MDD7915553.1"/>
    <property type="molecule type" value="Genomic_DNA"/>
</dbReference>
<dbReference type="RefSeq" id="WP_265726814.1">
    <property type="nucleotide sequence ID" value="NZ_JAOSLC020000003.1"/>
</dbReference>
<accession>A0ABT5SBP6</accession>
<keyword evidence="2" id="KW-1185">Reference proteome</keyword>
<sequence>MTKEKDFYQNLQPFLNCKDHTVSNEVYQVTINKEYDMLVTKPVPKNLGDYYKSEDYISHTDSKKSILDKVYQAVKNITLKRKLKLIDTSLFNQNSSSIPEKNILDVGAGTGDFLKVCKDNSWNVYGVEPDLGARNIASKKGIILLEDLSKIKNKQFDIITLWHVLEHVENLEEYISTLKSLLTKDGKLIIAVPNYKSYDAKYYKEFWAAFDVPRHLWHFSQTSISKLFSKEDMMVEKTLPMKFDSYYVSLLSEKYKSGKMNPIKSFYRGFISNMKARSSSEYSSLIYVLKKL</sequence>
<dbReference type="GO" id="GO:0008168">
    <property type="term" value="F:methyltransferase activity"/>
    <property type="evidence" value="ECO:0007669"/>
    <property type="project" value="UniProtKB-KW"/>
</dbReference>
<dbReference type="PANTHER" id="PTHR43861">
    <property type="entry name" value="TRANS-ACONITATE 2-METHYLTRANSFERASE-RELATED"/>
    <property type="match status" value="1"/>
</dbReference>
<keyword evidence="1" id="KW-0808">Transferase</keyword>
<reference evidence="1" key="1">
    <citation type="submission" date="2023-02" db="EMBL/GenBank/DDBJ databases">
        <title>Polaribacter ponticola sp. nov., isolated from seawater.</title>
        <authorList>
            <person name="Baek J.H."/>
            <person name="Kim J.M."/>
            <person name="Choi D.G."/>
            <person name="Jeon C.O."/>
        </authorList>
    </citation>
    <scope>NUCLEOTIDE SEQUENCE</scope>
    <source>
        <strain evidence="1">MSW5</strain>
    </source>
</reference>
<organism evidence="1 2">
    <name type="scientific">Polaribacter ponticola</name>
    <dbReference type="NCBI Taxonomy" id="2978475"/>
    <lineage>
        <taxon>Bacteria</taxon>
        <taxon>Pseudomonadati</taxon>
        <taxon>Bacteroidota</taxon>
        <taxon>Flavobacteriia</taxon>
        <taxon>Flavobacteriales</taxon>
        <taxon>Flavobacteriaceae</taxon>
    </lineage>
</organism>
<dbReference type="InterPro" id="IPR029063">
    <property type="entry name" value="SAM-dependent_MTases_sf"/>
</dbReference>
<gene>
    <name evidence="1" type="ORF">N5A56_014500</name>
</gene>
<dbReference type="Gene3D" id="3.40.50.150">
    <property type="entry name" value="Vaccinia Virus protein VP39"/>
    <property type="match status" value="1"/>
</dbReference>
<evidence type="ECO:0000313" key="2">
    <source>
        <dbReference type="Proteomes" id="UP001151478"/>
    </source>
</evidence>
<evidence type="ECO:0000313" key="1">
    <source>
        <dbReference type="EMBL" id="MDD7915553.1"/>
    </source>
</evidence>
<dbReference type="CDD" id="cd02440">
    <property type="entry name" value="AdoMet_MTases"/>
    <property type="match status" value="1"/>
</dbReference>